<dbReference type="Gene3D" id="3.30.110.170">
    <property type="entry name" value="Protein of unknown function (DUF541), domain 1"/>
    <property type="match status" value="1"/>
</dbReference>
<dbReference type="OrthoDB" id="3335918at2759"/>
<dbReference type="Gene3D" id="3.30.70.2970">
    <property type="entry name" value="Protein of unknown function (DUF541), domain 2"/>
    <property type="match status" value="1"/>
</dbReference>
<gene>
    <name evidence="1" type="ORF">CB0940_00016</name>
</gene>
<comment type="caution">
    <text evidence="1">The sequence shown here is derived from an EMBL/GenBank/DDBJ whole genome shotgun (WGS) entry which is preliminary data.</text>
</comment>
<dbReference type="Proteomes" id="UP000230605">
    <property type="component" value="Chromosome 1"/>
</dbReference>
<dbReference type="InterPro" id="IPR007497">
    <property type="entry name" value="SIMPL/DUF541"/>
</dbReference>
<dbReference type="EMBL" id="LKMD01000100">
    <property type="protein sequence ID" value="PIB00862.1"/>
    <property type="molecule type" value="Genomic_DNA"/>
</dbReference>
<organism evidence="1 2">
    <name type="scientific">Cercospora beticola</name>
    <name type="common">Sugarbeet leaf spot fungus</name>
    <dbReference type="NCBI Taxonomy" id="122368"/>
    <lineage>
        <taxon>Eukaryota</taxon>
        <taxon>Fungi</taxon>
        <taxon>Dikarya</taxon>
        <taxon>Ascomycota</taxon>
        <taxon>Pezizomycotina</taxon>
        <taxon>Dothideomycetes</taxon>
        <taxon>Dothideomycetidae</taxon>
        <taxon>Mycosphaerellales</taxon>
        <taxon>Mycosphaerellaceae</taxon>
        <taxon>Cercospora</taxon>
    </lineage>
</organism>
<evidence type="ECO:0008006" key="3">
    <source>
        <dbReference type="Google" id="ProtNLM"/>
    </source>
</evidence>
<protein>
    <recommendedName>
        <fullName evidence="3">DUF541 domain-containing protein</fullName>
    </recommendedName>
</protein>
<dbReference type="AlphaFoldDB" id="A0A2G5I7Z8"/>
<proteinExistence type="predicted"/>
<sequence length="286" mass="31210">MAMRYSIPGYKRSHPRPSGRNNTIFLFLHFNQPDHPSQQSLTFKMATTTPFSLKVEGNAEIPLPAERAVINVLVKSEGHDKEAVSDEALNAAKHVEKLLREISPSDSTPEAKAASPLAQWSKTSLTATIFSPRNDEGQLQPRQFRSSITFDIRFKEFKSLGAFGAKVSSVAHVEVKDIEWVLTEETQATYRSQLRKMAASDAMRTAKDFCDALGCGNPRPVELEADGYRSAGRKYHMASQEIGGGGAGTGASILLDSTPLELTPQEVVMKLAVDVTFHADSKSGSA</sequence>
<reference evidence="1 2" key="1">
    <citation type="submission" date="2015-10" db="EMBL/GenBank/DDBJ databases">
        <title>The cercosporin biosynthetic gene cluster was horizontally transferred to several fungal lineages and shown to be expanded in Cercospora beticola based on microsynteny with recipient genomes.</title>
        <authorList>
            <person name="De Jonge R."/>
            <person name="Ebert M.K."/>
            <person name="Suttle J.C."/>
            <person name="Jurick Ii W.M."/>
            <person name="Secor G.A."/>
            <person name="Thomma B.P."/>
            <person name="Van De Peer Y."/>
            <person name="Bolton M.D."/>
        </authorList>
    </citation>
    <scope>NUCLEOTIDE SEQUENCE [LARGE SCALE GENOMIC DNA]</scope>
    <source>
        <strain evidence="1 2">09-40</strain>
    </source>
</reference>
<evidence type="ECO:0000313" key="1">
    <source>
        <dbReference type="EMBL" id="PIB00862.1"/>
    </source>
</evidence>
<name>A0A2G5I7Z8_CERBT</name>
<dbReference type="Pfam" id="PF04402">
    <property type="entry name" value="SIMPL"/>
    <property type="match status" value="1"/>
</dbReference>
<evidence type="ECO:0000313" key="2">
    <source>
        <dbReference type="Proteomes" id="UP000230605"/>
    </source>
</evidence>
<accession>A0A2G5I7Z8</accession>